<sequence>MTRHRPPNVVILYADDLGWGDLGCFGAEDVLTPQMDSLGHRA</sequence>
<reference evidence="1 2" key="1">
    <citation type="submission" date="2021-03" db="EMBL/GenBank/DDBJ databases">
        <title>Sequencing the genomes of 1000 actinobacteria strains.</title>
        <authorList>
            <person name="Klenk H.-P."/>
        </authorList>
    </citation>
    <scope>NUCLEOTIDE SEQUENCE [LARGE SCALE GENOMIC DNA]</scope>
    <source>
        <strain evidence="1 2">DSM 14564</strain>
    </source>
</reference>
<evidence type="ECO:0000313" key="2">
    <source>
        <dbReference type="Proteomes" id="UP000698222"/>
    </source>
</evidence>
<protein>
    <submittedName>
        <fullName evidence="1">Arylsulfatase A-like enzyme</fullName>
    </submittedName>
</protein>
<dbReference type="SUPFAM" id="SSF53649">
    <property type="entry name" value="Alkaline phosphatase-like"/>
    <property type="match status" value="1"/>
</dbReference>
<evidence type="ECO:0000313" key="1">
    <source>
        <dbReference type="EMBL" id="MBP2409011.1"/>
    </source>
</evidence>
<dbReference type="EMBL" id="JAGIOC010000001">
    <property type="protein sequence ID" value="MBP2409011.1"/>
    <property type="molecule type" value="Genomic_DNA"/>
</dbReference>
<gene>
    <name evidence="1" type="ORF">JOF44_001914</name>
</gene>
<dbReference type="Gene3D" id="3.40.720.10">
    <property type="entry name" value="Alkaline Phosphatase, subunit A"/>
    <property type="match status" value="1"/>
</dbReference>
<organism evidence="1 2">
    <name type="scientific">Brachybacterium fresconis</name>
    <dbReference type="NCBI Taxonomy" id="173363"/>
    <lineage>
        <taxon>Bacteria</taxon>
        <taxon>Bacillati</taxon>
        <taxon>Actinomycetota</taxon>
        <taxon>Actinomycetes</taxon>
        <taxon>Micrococcales</taxon>
        <taxon>Dermabacteraceae</taxon>
        <taxon>Brachybacterium</taxon>
    </lineage>
</organism>
<dbReference type="InterPro" id="IPR017850">
    <property type="entry name" value="Alkaline_phosphatase_core_sf"/>
</dbReference>
<dbReference type="Proteomes" id="UP000698222">
    <property type="component" value="Unassembled WGS sequence"/>
</dbReference>
<comment type="caution">
    <text evidence="1">The sequence shown here is derived from an EMBL/GenBank/DDBJ whole genome shotgun (WGS) entry which is preliminary data.</text>
</comment>
<proteinExistence type="predicted"/>
<keyword evidence="2" id="KW-1185">Reference proteome</keyword>
<accession>A0ABS4YJP7</accession>
<name>A0ABS4YJP7_9MICO</name>
<dbReference type="RefSeq" id="WP_209890314.1">
    <property type="nucleotide sequence ID" value="NZ_BAAAJV010000012.1"/>
</dbReference>